<keyword evidence="6" id="KW-0547">Nucleotide-binding</keyword>
<feature type="coiled-coil region" evidence="10">
    <location>
        <begin position="251"/>
        <end position="278"/>
    </location>
</feature>
<dbReference type="Pfam" id="PF02518">
    <property type="entry name" value="HATPase_c"/>
    <property type="match status" value="1"/>
</dbReference>
<dbReference type="SMART" id="SM00388">
    <property type="entry name" value="HisKA"/>
    <property type="match status" value="1"/>
</dbReference>
<evidence type="ECO:0000259" key="12">
    <source>
        <dbReference type="PROSITE" id="PS50109"/>
    </source>
</evidence>
<dbReference type="OrthoDB" id="9815750at2"/>
<comment type="catalytic activity">
    <reaction evidence="1">
        <text>ATP + protein L-histidine = ADP + protein N-phospho-L-histidine.</text>
        <dbReference type="EC" id="2.7.13.3"/>
    </reaction>
</comment>
<evidence type="ECO:0000256" key="7">
    <source>
        <dbReference type="ARBA" id="ARBA00022777"/>
    </source>
</evidence>
<dbReference type="SUPFAM" id="SSF55874">
    <property type="entry name" value="ATPase domain of HSP90 chaperone/DNA topoisomerase II/histidine kinase"/>
    <property type="match status" value="1"/>
</dbReference>
<dbReference type="SMART" id="SM00387">
    <property type="entry name" value="HATPase_c"/>
    <property type="match status" value="1"/>
</dbReference>
<dbReference type="EC" id="2.7.13.3" evidence="3"/>
<dbReference type="Pfam" id="PF00512">
    <property type="entry name" value="HisKA"/>
    <property type="match status" value="1"/>
</dbReference>
<evidence type="ECO:0000256" key="3">
    <source>
        <dbReference type="ARBA" id="ARBA00012438"/>
    </source>
</evidence>
<comment type="subcellular location">
    <subcellularLocation>
        <location evidence="2">Membrane</location>
    </subcellularLocation>
</comment>
<keyword evidence="11" id="KW-1133">Transmembrane helix</keyword>
<dbReference type="PRINTS" id="PR00344">
    <property type="entry name" value="BCTRLSENSOR"/>
</dbReference>
<evidence type="ECO:0000256" key="10">
    <source>
        <dbReference type="SAM" id="Coils"/>
    </source>
</evidence>
<dbReference type="KEGG" id="dgi:Desgi_3690"/>
<dbReference type="EMBL" id="CP003273">
    <property type="protein sequence ID" value="AGL03012.1"/>
    <property type="molecule type" value="Genomic_DNA"/>
</dbReference>
<dbReference type="AlphaFoldDB" id="R4KN84"/>
<evidence type="ECO:0000256" key="4">
    <source>
        <dbReference type="ARBA" id="ARBA00022553"/>
    </source>
</evidence>
<evidence type="ECO:0000256" key="1">
    <source>
        <dbReference type="ARBA" id="ARBA00000085"/>
    </source>
</evidence>
<dbReference type="GO" id="GO:0005524">
    <property type="term" value="F:ATP binding"/>
    <property type="evidence" value="ECO:0007669"/>
    <property type="project" value="UniProtKB-KW"/>
</dbReference>
<protein>
    <recommendedName>
        <fullName evidence="3">histidine kinase</fullName>
        <ecNumber evidence="3">2.7.13.3</ecNumber>
    </recommendedName>
</protein>
<dbReference type="GO" id="GO:0000155">
    <property type="term" value="F:phosphorelay sensor kinase activity"/>
    <property type="evidence" value="ECO:0007669"/>
    <property type="project" value="InterPro"/>
</dbReference>
<dbReference type="PROSITE" id="PS50109">
    <property type="entry name" value="HIS_KIN"/>
    <property type="match status" value="1"/>
</dbReference>
<dbReference type="STRING" id="767817.Desgi_3690"/>
<dbReference type="HOGENOM" id="CLU_000445_89_29_9"/>
<dbReference type="PROSITE" id="PS50885">
    <property type="entry name" value="HAMP"/>
    <property type="match status" value="1"/>
</dbReference>
<dbReference type="CDD" id="cd00082">
    <property type="entry name" value="HisKA"/>
    <property type="match status" value="1"/>
</dbReference>
<dbReference type="InterPro" id="IPR005467">
    <property type="entry name" value="His_kinase_dom"/>
</dbReference>
<feature type="transmembrane region" description="Helical" evidence="11">
    <location>
        <begin position="199"/>
        <end position="220"/>
    </location>
</feature>
<dbReference type="PANTHER" id="PTHR43065">
    <property type="entry name" value="SENSOR HISTIDINE KINASE"/>
    <property type="match status" value="1"/>
</dbReference>
<evidence type="ECO:0000256" key="2">
    <source>
        <dbReference type="ARBA" id="ARBA00004370"/>
    </source>
</evidence>
<keyword evidence="8" id="KW-0067">ATP-binding</keyword>
<evidence type="ECO:0000256" key="5">
    <source>
        <dbReference type="ARBA" id="ARBA00022679"/>
    </source>
</evidence>
<keyword evidence="9" id="KW-0902">Two-component regulatory system</keyword>
<gene>
    <name evidence="14" type="ORF">Desgi_3690</name>
</gene>
<dbReference type="Gene3D" id="1.10.287.130">
    <property type="match status" value="1"/>
</dbReference>
<dbReference type="SUPFAM" id="SSF47384">
    <property type="entry name" value="Homodimeric domain of signal transducing histidine kinase"/>
    <property type="match status" value="1"/>
</dbReference>
<organism evidence="14 15">
    <name type="scientific">Desulfoscipio gibsoniae DSM 7213</name>
    <dbReference type="NCBI Taxonomy" id="767817"/>
    <lineage>
        <taxon>Bacteria</taxon>
        <taxon>Bacillati</taxon>
        <taxon>Bacillota</taxon>
        <taxon>Clostridia</taxon>
        <taxon>Eubacteriales</taxon>
        <taxon>Desulfallaceae</taxon>
        <taxon>Desulfoscipio</taxon>
    </lineage>
</organism>
<feature type="domain" description="HAMP" evidence="13">
    <location>
        <begin position="217"/>
        <end position="267"/>
    </location>
</feature>
<dbReference type="GO" id="GO:0016020">
    <property type="term" value="C:membrane"/>
    <property type="evidence" value="ECO:0007669"/>
    <property type="project" value="UniProtKB-SubCell"/>
</dbReference>
<evidence type="ECO:0000313" key="15">
    <source>
        <dbReference type="Proteomes" id="UP000013520"/>
    </source>
</evidence>
<dbReference type="InterPro" id="IPR036890">
    <property type="entry name" value="HATPase_C_sf"/>
</dbReference>
<keyword evidence="4" id="KW-0597">Phosphoprotein</keyword>
<dbReference type="RefSeq" id="WP_006520402.1">
    <property type="nucleotide sequence ID" value="NC_021184.1"/>
</dbReference>
<dbReference type="InterPro" id="IPR036097">
    <property type="entry name" value="HisK_dim/P_sf"/>
</dbReference>
<evidence type="ECO:0000256" key="11">
    <source>
        <dbReference type="SAM" id="Phobius"/>
    </source>
</evidence>
<evidence type="ECO:0000256" key="9">
    <source>
        <dbReference type="ARBA" id="ARBA00023012"/>
    </source>
</evidence>
<dbReference type="Gene3D" id="3.30.565.10">
    <property type="entry name" value="Histidine kinase-like ATPase, C-terminal domain"/>
    <property type="match status" value="1"/>
</dbReference>
<proteinExistence type="predicted"/>
<dbReference type="InterPro" id="IPR004358">
    <property type="entry name" value="Sig_transdc_His_kin-like_C"/>
</dbReference>
<name>R4KN84_9FIRM</name>
<dbReference type="InterPro" id="IPR003594">
    <property type="entry name" value="HATPase_dom"/>
</dbReference>
<keyword evidence="7 14" id="KW-0418">Kinase</keyword>
<evidence type="ECO:0000313" key="14">
    <source>
        <dbReference type="EMBL" id="AGL03012.1"/>
    </source>
</evidence>
<evidence type="ECO:0000259" key="13">
    <source>
        <dbReference type="PROSITE" id="PS50885"/>
    </source>
</evidence>
<dbReference type="PANTHER" id="PTHR43065:SF10">
    <property type="entry name" value="PEROXIDE STRESS-ACTIVATED HISTIDINE KINASE MAK3"/>
    <property type="match status" value="1"/>
</dbReference>
<dbReference type="eggNOG" id="COG4191">
    <property type="taxonomic scope" value="Bacteria"/>
</dbReference>
<evidence type="ECO:0000256" key="8">
    <source>
        <dbReference type="ARBA" id="ARBA00022840"/>
    </source>
</evidence>
<dbReference type="Proteomes" id="UP000013520">
    <property type="component" value="Chromosome"/>
</dbReference>
<keyword evidence="11" id="KW-0472">Membrane</keyword>
<dbReference type="InterPro" id="IPR003661">
    <property type="entry name" value="HisK_dim/P_dom"/>
</dbReference>
<keyword evidence="5" id="KW-0808">Transferase</keyword>
<accession>R4KN84</accession>
<keyword evidence="15" id="KW-1185">Reference proteome</keyword>
<keyword evidence="10" id="KW-0175">Coiled coil</keyword>
<reference evidence="14 15" key="1">
    <citation type="submission" date="2012-01" db="EMBL/GenBank/DDBJ databases">
        <title>Complete sequence of Desulfotomaculum gibsoniae DSM 7213.</title>
        <authorList>
            <consortium name="US DOE Joint Genome Institute"/>
            <person name="Lucas S."/>
            <person name="Han J."/>
            <person name="Lapidus A."/>
            <person name="Cheng J.-F."/>
            <person name="Goodwin L."/>
            <person name="Pitluck S."/>
            <person name="Peters L."/>
            <person name="Ovchinnikova G."/>
            <person name="Teshima H."/>
            <person name="Detter J.C."/>
            <person name="Han C."/>
            <person name="Tapia R."/>
            <person name="Land M."/>
            <person name="Hauser L."/>
            <person name="Kyrpides N."/>
            <person name="Ivanova N."/>
            <person name="Pagani I."/>
            <person name="Parshina S."/>
            <person name="Plugge C."/>
            <person name="Muyzer G."/>
            <person name="Kuever J."/>
            <person name="Ivanova A."/>
            <person name="Nazina T."/>
            <person name="Klenk H.-P."/>
            <person name="Brambilla E."/>
            <person name="Spring S."/>
            <person name="Stams A.F."/>
            <person name="Woyke T."/>
        </authorList>
    </citation>
    <scope>NUCLEOTIDE SEQUENCE [LARGE SCALE GENOMIC DNA]</scope>
    <source>
        <strain evidence="14 15">DSM 7213</strain>
    </source>
</reference>
<sequence length="502" mass="56546">MHFFRVSSLKTQLLIIILLAMLVPAAAMLYDIFIATKTDDVLINETEQKLIQITNLINEQMQREINISDEIRCATLSDIFNSVVVPLIEHYPGVRICLYERETDNIIIYGHLHEFGARLPEEKKERERRIYNETQAGIASVLSSGTPITRLGKTYDDRFLEHLVPIKNNNSEVIAVIWTEQMMHPIFAQSSRVRLVLRYIIFCVFGIGVAVTLFTISGIVNRIRIIKDGIIKMEKNLNNRLPEMSGEMGHVAAAINEMAQVLAEKEQLIDQYRRSENLMSMGRTITEIAHELRAPVSVIQATAQAMEINIKDTQLKDYVERIEQQVERHNKLINEILDFGRPDPGTMEPLDINDLVNSVLTTMEPLFSKADIMLEFKTTAQTPLIISGNAEKLKQVFINLSLNALDAMQQHGTLTIQTYSKDGYALVSVRDTGEGIAPEDLPNIFEPFYTKKARGSGLGLAISKRIIQIHGGIIDAKSEAGSGSIFTMRLPLQQICNAPEQD</sequence>
<keyword evidence="11" id="KW-0812">Transmembrane</keyword>
<dbReference type="Gene3D" id="6.10.340.10">
    <property type="match status" value="1"/>
</dbReference>
<feature type="domain" description="Histidine kinase" evidence="12">
    <location>
        <begin position="287"/>
        <end position="494"/>
    </location>
</feature>
<dbReference type="InterPro" id="IPR003660">
    <property type="entry name" value="HAMP_dom"/>
</dbReference>
<evidence type="ECO:0000256" key="6">
    <source>
        <dbReference type="ARBA" id="ARBA00022741"/>
    </source>
</evidence>